<organism evidence="2 3">
    <name type="scientific">Flavobacterium cupreum</name>
    <dbReference type="NCBI Taxonomy" id="2133766"/>
    <lineage>
        <taxon>Bacteria</taxon>
        <taxon>Pseudomonadati</taxon>
        <taxon>Bacteroidota</taxon>
        <taxon>Flavobacteriia</taxon>
        <taxon>Flavobacteriales</taxon>
        <taxon>Flavobacteriaceae</taxon>
        <taxon>Flavobacterium</taxon>
    </lineage>
</organism>
<evidence type="ECO:0000256" key="1">
    <source>
        <dbReference type="SAM" id="SignalP"/>
    </source>
</evidence>
<evidence type="ECO:0008006" key="4">
    <source>
        <dbReference type="Google" id="ProtNLM"/>
    </source>
</evidence>
<feature type="chain" id="PRO_5019014701" description="DUF3575 domain-containing protein" evidence="1">
    <location>
        <begin position="21"/>
        <end position="182"/>
    </location>
</feature>
<dbReference type="EMBL" id="QWDM01000007">
    <property type="protein sequence ID" value="RUT70117.1"/>
    <property type="molecule type" value="Genomic_DNA"/>
</dbReference>
<sequence>MRKNYLFLFLSLLSMNHLLAQEDAPTTVVKNQFKINMLYPGFVYEHGFSDKNTLYSEVNFGFGYRHNSFYDESTVYFFPSVNEQFRHYYNFEKRAAKGKRTAYNSANFVALGAYYNFKSIATNKKYGEYSPSFTIAPLWGFQRTYKRKFNLEVHLGAGINVDKFDTEFTVIGNLTLGWVIGK</sequence>
<proteinExistence type="predicted"/>
<evidence type="ECO:0000313" key="2">
    <source>
        <dbReference type="EMBL" id="RUT70117.1"/>
    </source>
</evidence>
<reference evidence="3" key="1">
    <citation type="journal article" date="2019" name="Syst. Appl. Microbiol.">
        <title>Flavobacterium circumlabens sp. nov. and Flavobacterium cupreum sp. nov., two psychrotrophic species isolated from Antarctic environmental samples.</title>
        <authorList>
            <person name="Kralova S."/>
            <person name="Busse H.-J."/>
            <person name="Svec P."/>
            <person name="Maslanova I."/>
            <person name="Stankova E."/>
            <person name="Bartak M."/>
            <person name="Sedlacek I."/>
        </authorList>
    </citation>
    <scope>NUCLEOTIDE SEQUENCE [LARGE SCALE GENOMIC DNA]</scope>
    <source>
        <strain evidence="3">CCM 8825</strain>
    </source>
</reference>
<accession>A0A434A703</accession>
<comment type="caution">
    <text evidence="2">The sequence shown here is derived from an EMBL/GenBank/DDBJ whole genome shotgun (WGS) entry which is preliminary data.</text>
</comment>
<dbReference type="OrthoDB" id="883248at2"/>
<evidence type="ECO:0000313" key="3">
    <source>
        <dbReference type="Proteomes" id="UP000288102"/>
    </source>
</evidence>
<keyword evidence="3" id="KW-1185">Reference proteome</keyword>
<protein>
    <recommendedName>
        <fullName evidence="4">DUF3575 domain-containing protein</fullName>
    </recommendedName>
</protein>
<dbReference type="Proteomes" id="UP000288102">
    <property type="component" value="Unassembled WGS sequence"/>
</dbReference>
<dbReference type="AlphaFoldDB" id="A0A434A703"/>
<dbReference type="RefSeq" id="WP_127338799.1">
    <property type="nucleotide sequence ID" value="NZ_QWDM01000007.1"/>
</dbReference>
<keyword evidence="1" id="KW-0732">Signal</keyword>
<feature type="signal peptide" evidence="1">
    <location>
        <begin position="1"/>
        <end position="20"/>
    </location>
</feature>
<gene>
    <name evidence="2" type="ORF">D0817_13145</name>
</gene>
<name>A0A434A703_9FLAO</name>